<dbReference type="Gene3D" id="3.40.50.1820">
    <property type="entry name" value="alpha/beta hydrolase"/>
    <property type="match status" value="1"/>
</dbReference>
<sequence length="225" mass="24187">MAAESITFPSKHPHGDGTALLAGDRSSKKGLIVVHEWWGHTGHIQDTGKRISEAGFLVLVPDMYRGRMAKDFEEAGHLMGSLDWVGACLDIDGAASYLKSLGCTKVGVTGFCMGGALSLAAGVLCSEVSAVSTFYGIPKSTVADMGKMAVPTQGHWGKHDDCVGFSSPADFEPLEKTLHGTRVPLDWNVYDASHAFVNDTRPNFDEQVAKTAIAKLVTFMHQYLK</sequence>
<dbReference type="Proteomes" id="UP000014760">
    <property type="component" value="Unassembled WGS sequence"/>
</dbReference>
<dbReference type="OMA" id="FFAAIEW"/>
<feature type="domain" description="Dienelactone hydrolase" evidence="1">
    <location>
        <begin position="19"/>
        <end position="224"/>
    </location>
</feature>
<keyword evidence="4" id="KW-1185">Reference proteome</keyword>
<dbReference type="HOGENOM" id="CLU_054590_3_1_1"/>
<dbReference type="Pfam" id="PF01738">
    <property type="entry name" value="DLH"/>
    <property type="match status" value="1"/>
</dbReference>
<evidence type="ECO:0000313" key="3">
    <source>
        <dbReference type="EnsemblMetazoa" id="CapteP125388"/>
    </source>
</evidence>
<protein>
    <recommendedName>
        <fullName evidence="1">Dienelactone hydrolase domain-containing protein</fullName>
    </recommendedName>
</protein>
<dbReference type="EnsemblMetazoa" id="CapteT125388">
    <property type="protein sequence ID" value="CapteP125388"/>
    <property type="gene ID" value="CapteG125388"/>
</dbReference>
<reference evidence="3" key="3">
    <citation type="submission" date="2015-06" db="UniProtKB">
        <authorList>
            <consortium name="EnsemblMetazoa"/>
        </authorList>
    </citation>
    <scope>IDENTIFICATION</scope>
</reference>
<gene>
    <name evidence="2" type="ORF">CAPTEDRAFT_125388</name>
</gene>
<dbReference type="AlphaFoldDB" id="R7TVI9"/>
<dbReference type="SUPFAM" id="SSF53474">
    <property type="entry name" value="alpha/beta-Hydrolases"/>
    <property type="match status" value="1"/>
</dbReference>
<dbReference type="STRING" id="283909.R7TVI9"/>
<name>R7TVI9_CAPTE</name>
<evidence type="ECO:0000313" key="2">
    <source>
        <dbReference type="EMBL" id="ELT97602.1"/>
    </source>
</evidence>
<dbReference type="GO" id="GO:0016787">
    <property type="term" value="F:hydrolase activity"/>
    <property type="evidence" value="ECO:0007669"/>
    <property type="project" value="InterPro"/>
</dbReference>
<organism evidence="2">
    <name type="scientific">Capitella teleta</name>
    <name type="common">Polychaete worm</name>
    <dbReference type="NCBI Taxonomy" id="283909"/>
    <lineage>
        <taxon>Eukaryota</taxon>
        <taxon>Metazoa</taxon>
        <taxon>Spiralia</taxon>
        <taxon>Lophotrochozoa</taxon>
        <taxon>Annelida</taxon>
        <taxon>Polychaeta</taxon>
        <taxon>Sedentaria</taxon>
        <taxon>Scolecida</taxon>
        <taxon>Capitellidae</taxon>
        <taxon>Capitella</taxon>
    </lineage>
</organism>
<dbReference type="EMBL" id="AMQN01010843">
    <property type="status" value="NOT_ANNOTATED_CDS"/>
    <property type="molecule type" value="Genomic_DNA"/>
</dbReference>
<dbReference type="OrthoDB" id="17560at2759"/>
<dbReference type="EMBL" id="KB308519">
    <property type="protein sequence ID" value="ELT97602.1"/>
    <property type="molecule type" value="Genomic_DNA"/>
</dbReference>
<reference evidence="2 4" key="2">
    <citation type="journal article" date="2013" name="Nature">
        <title>Insights into bilaterian evolution from three spiralian genomes.</title>
        <authorList>
            <person name="Simakov O."/>
            <person name="Marletaz F."/>
            <person name="Cho S.J."/>
            <person name="Edsinger-Gonzales E."/>
            <person name="Havlak P."/>
            <person name="Hellsten U."/>
            <person name="Kuo D.H."/>
            <person name="Larsson T."/>
            <person name="Lv J."/>
            <person name="Arendt D."/>
            <person name="Savage R."/>
            <person name="Osoegawa K."/>
            <person name="de Jong P."/>
            <person name="Grimwood J."/>
            <person name="Chapman J.A."/>
            <person name="Shapiro H."/>
            <person name="Aerts A."/>
            <person name="Otillar R.P."/>
            <person name="Terry A.Y."/>
            <person name="Boore J.L."/>
            <person name="Grigoriev I.V."/>
            <person name="Lindberg D.R."/>
            <person name="Seaver E.C."/>
            <person name="Weisblat D.A."/>
            <person name="Putnam N.H."/>
            <person name="Rokhsar D.S."/>
        </authorList>
    </citation>
    <scope>NUCLEOTIDE SEQUENCE</scope>
    <source>
        <strain evidence="2 4">I ESC-2004</strain>
    </source>
</reference>
<dbReference type="InterPro" id="IPR002925">
    <property type="entry name" value="Dienelactn_hydro"/>
</dbReference>
<evidence type="ECO:0000313" key="4">
    <source>
        <dbReference type="Proteomes" id="UP000014760"/>
    </source>
</evidence>
<evidence type="ECO:0000259" key="1">
    <source>
        <dbReference type="Pfam" id="PF01738"/>
    </source>
</evidence>
<proteinExistence type="predicted"/>
<reference evidence="4" key="1">
    <citation type="submission" date="2012-12" db="EMBL/GenBank/DDBJ databases">
        <authorList>
            <person name="Hellsten U."/>
            <person name="Grimwood J."/>
            <person name="Chapman J.A."/>
            <person name="Shapiro H."/>
            <person name="Aerts A."/>
            <person name="Otillar R.P."/>
            <person name="Terry A.Y."/>
            <person name="Boore J.L."/>
            <person name="Simakov O."/>
            <person name="Marletaz F."/>
            <person name="Cho S.-J."/>
            <person name="Edsinger-Gonzales E."/>
            <person name="Havlak P."/>
            <person name="Kuo D.-H."/>
            <person name="Larsson T."/>
            <person name="Lv J."/>
            <person name="Arendt D."/>
            <person name="Savage R."/>
            <person name="Osoegawa K."/>
            <person name="de Jong P."/>
            <person name="Lindberg D.R."/>
            <person name="Seaver E.C."/>
            <person name="Weisblat D.A."/>
            <person name="Putnam N.H."/>
            <person name="Grigoriev I.V."/>
            <person name="Rokhsar D.S."/>
        </authorList>
    </citation>
    <scope>NUCLEOTIDE SEQUENCE</scope>
    <source>
        <strain evidence="4">I ESC-2004</strain>
    </source>
</reference>
<dbReference type="PANTHER" id="PTHR46623:SF6">
    <property type="entry name" value="ALPHA_BETA-HYDROLASES SUPERFAMILY PROTEIN"/>
    <property type="match status" value="1"/>
</dbReference>
<dbReference type="PANTHER" id="PTHR46623">
    <property type="entry name" value="CARBOXYMETHYLENEBUTENOLIDASE-RELATED"/>
    <property type="match status" value="1"/>
</dbReference>
<accession>R7TVI9</accession>
<dbReference type="InterPro" id="IPR029058">
    <property type="entry name" value="AB_hydrolase_fold"/>
</dbReference>
<dbReference type="InterPro" id="IPR051049">
    <property type="entry name" value="Dienelactone_hydrolase-like"/>
</dbReference>